<dbReference type="Pfam" id="PF04515">
    <property type="entry name" value="Choline_transpo"/>
    <property type="match status" value="1"/>
</dbReference>
<evidence type="ECO:0000256" key="1">
    <source>
        <dbReference type="ARBA" id="ARBA00004141"/>
    </source>
</evidence>
<keyword evidence="4 7" id="KW-1133">Transmembrane helix</keyword>
<keyword evidence="6" id="KW-0325">Glycoprotein</keyword>
<feature type="transmembrane region" description="Helical" evidence="7">
    <location>
        <begin position="644"/>
        <end position="669"/>
    </location>
</feature>
<evidence type="ECO:0000256" key="5">
    <source>
        <dbReference type="ARBA" id="ARBA00023136"/>
    </source>
</evidence>
<feature type="transmembrane region" description="Helical" evidence="7">
    <location>
        <begin position="519"/>
        <end position="541"/>
    </location>
</feature>
<name>A0A0F7U8Y4_NEOCL</name>
<evidence type="ECO:0000313" key="9">
    <source>
        <dbReference type="EMBL" id="CEL65516.1"/>
    </source>
</evidence>
<reference evidence="9" key="1">
    <citation type="journal article" date="2015" name="PLoS ONE">
        <title>Comprehensive Evaluation of Toxoplasma gondii VEG and Neospora caninum LIV Genomes with Tachyzoite Stage Transcriptome and Proteome Defines Novel Transcript Features.</title>
        <authorList>
            <person name="Ramaprasad A."/>
            <person name="Mourier T."/>
            <person name="Naeem R."/>
            <person name="Malas T.B."/>
            <person name="Moussa E."/>
            <person name="Panigrahi A."/>
            <person name="Vermont S.J."/>
            <person name="Otto T.D."/>
            <person name="Wastling J."/>
            <person name="Pain A."/>
        </authorList>
    </citation>
    <scope>NUCLEOTIDE SEQUENCE</scope>
    <source>
        <strain evidence="9">Liverpool</strain>
    </source>
</reference>
<dbReference type="EMBL" id="LN714479">
    <property type="protein sequence ID" value="CEL65516.1"/>
    <property type="molecule type" value="Genomic_DNA"/>
</dbReference>
<keyword evidence="5 7" id="KW-0472">Membrane</keyword>
<feature type="transmembrane region" description="Helical" evidence="7">
    <location>
        <begin position="361"/>
        <end position="384"/>
    </location>
</feature>
<feature type="transmembrane region" description="Helical" evidence="7">
    <location>
        <begin position="306"/>
        <end position="330"/>
    </location>
</feature>
<dbReference type="GO" id="GO:0022857">
    <property type="term" value="F:transmembrane transporter activity"/>
    <property type="evidence" value="ECO:0007669"/>
    <property type="project" value="UniProtKB-UniRule"/>
</dbReference>
<dbReference type="InterPro" id="IPR007603">
    <property type="entry name" value="Choline_transptr-like"/>
</dbReference>
<evidence type="ECO:0000256" key="2">
    <source>
        <dbReference type="ARBA" id="ARBA00007168"/>
    </source>
</evidence>
<feature type="transmembrane region" description="Helical" evidence="7">
    <location>
        <begin position="405"/>
        <end position="427"/>
    </location>
</feature>
<feature type="compositionally biased region" description="Basic and acidic residues" evidence="8">
    <location>
        <begin position="40"/>
        <end position="51"/>
    </location>
</feature>
<keyword evidence="3 7" id="KW-0812">Transmembrane</keyword>
<dbReference type="AlphaFoldDB" id="A0A0F7U8Y4"/>
<comment type="similarity">
    <text evidence="2 7">Belongs to the CTL (choline transporter-like) family.</text>
</comment>
<sequence length="740" mass="81561">MTRSRHDDESYSGRKRRHPSRRHDNYATGEVDWKKRSKKDRRDDFHGREDGVNSTRKRDRKRNAREAEYDRHDDDHRSRSRSRKHRDLDLELDDLLPGPVKKRRCTDILFLFVFLAGIAASVFVTIAAFHKGDPARLLMGRDFDGAFCGLADFKTTDHPMVGFTLNVNRVLNSTSARELLDLPYTALANMTIFREPKDIMAYLQPVCIASCFSADSTGSGGAEKFERTLKYTHNGKMLGRFCVPAVEGLDHTFLPYSEYIPERLLRGWQQAAEELSISWPAIAACAVVACVVGFLWLVALRLLGGALVYVAITLFLAAFFVTGGVGMWFVHARAVPAETVRPGVDPQGTVMASFWIEVARYSSYTLLGLGGVFAVLLVFLSQCIREAVAVTKVAAMFLHHKPTAVAVPVITVSLQAAYFCIAVYTAACLVTAVDVFPDKVNAIIGGVQPSRSLVHRANQSIQPPPRPFDSLLPLSRSSLDASSSAPVALTQPDPLSSPSTTHLTNTGVVVKSLGVAIKYHLGSLAFGSFILSVIKLFKWFLRYLAAQHRHIKKGGSAACVRCSPCGVGKLLSTVGACNTVWAALIGILRYLVKCFEKCIEFLDRQAYIQIALTGKNFCHSAWIAFKVVMEHPIRIGLAVFLGKALSFLGTVVVAASATAAGFFLAQFMYSEKLSSFVYTTLVCAVCNLAIASVFHEVYRMAVATTIQCYFADRRLSVKTGQPPIFTPEPLRKFLHGHGQE</sequence>
<feature type="compositionally biased region" description="Basic and acidic residues" evidence="8">
    <location>
        <begin position="64"/>
        <end position="77"/>
    </location>
</feature>
<gene>
    <name evidence="9" type="ORF">BN1204_013580</name>
</gene>
<protein>
    <recommendedName>
        <fullName evidence="7">Choline transporter-like protein</fullName>
    </recommendedName>
</protein>
<evidence type="ECO:0000256" key="7">
    <source>
        <dbReference type="RuleBase" id="RU368066"/>
    </source>
</evidence>
<comment type="function">
    <text evidence="7">Choline transporter.</text>
</comment>
<evidence type="ECO:0000256" key="4">
    <source>
        <dbReference type="ARBA" id="ARBA00022989"/>
    </source>
</evidence>
<evidence type="ECO:0000256" key="3">
    <source>
        <dbReference type="ARBA" id="ARBA00022692"/>
    </source>
</evidence>
<dbReference type="PANTHER" id="PTHR12385">
    <property type="entry name" value="CHOLINE TRANSPORTER-LIKE (SLC FAMILY 44)"/>
    <property type="match status" value="1"/>
</dbReference>
<organism evidence="9">
    <name type="scientific">Neospora caninum (strain Liverpool)</name>
    <dbReference type="NCBI Taxonomy" id="572307"/>
    <lineage>
        <taxon>Eukaryota</taxon>
        <taxon>Sar</taxon>
        <taxon>Alveolata</taxon>
        <taxon>Apicomplexa</taxon>
        <taxon>Conoidasida</taxon>
        <taxon>Coccidia</taxon>
        <taxon>Eucoccidiorida</taxon>
        <taxon>Eimeriorina</taxon>
        <taxon>Sarcocystidae</taxon>
        <taxon>Neospora</taxon>
    </lineage>
</organism>
<evidence type="ECO:0000256" key="6">
    <source>
        <dbReference type="ARBA" id="ARBA00023180"/>
    </source>
</evidence>
<feature type="transmembrane region" description="Helical" evidence="7">
    <location>
        <begin position="108"/>
        <end position="129"/>
    </location>
</feature>
<feature type="region of interest" description="Disordered" evidence="8">
    <location>
        <begin position="1"/>
        <end position="83"/>
    </location>
</feature>
<accession>A0A0F7U8Y4</accession>
<evidence type="ECO:0000256" key="8">
    <source>
        <dbReference type="SAM" id="MobiDB-lite"/>
    </source>
</evidence>
<dbReference type="GO" id="GO:0005886">
    <property type="term" value="C:plasma membrane"/>
    <property type="evidence" value="ECO:0007669"/>
    <property type="project" value="UniProtKB-SubCell"/>
</dbReference>
<feature type="transmembrane region" description="Helical" evidence="7">
    <location>
        <begin position="675"/>
        <end position="694"/>
    </location>
</feature>
<proteinExistence type="inferred from homology"/>
<feature type="transmembrane region" description="Helical" evidence="7">
    <location>
        <begin position="277"/>
        <end position="299"/>
    </location>
</feature>
<comment type="subcellular location">
    <subcellularLocation>
        <location evidence="7">Cell membrane</location>
        <topology evidence="7">Multi-pass membrane protein</topology>
    </subcellularLocation>
    <subcellularLocation>
        <location evidence="1">Membrane</location>
        <topology evidence="1">Multi-pass membrane protein</topology>
    </subcellularLocation>
</comment>
<dbReference type="PANTHER" id="PTHR12385:SF14">
    <property type="entry name" value="CHOLINE TRANSPORTER-LIKE 2"/>
    <property type="match status" value="1"/>
</dbReference>
<feature type="compositionally biased region" description="Basic and acidic residues" evidence="8">
    <location>
        <begin position="1"/>
        <end position="12"/>
    </location>
</feature>